<protein>
    <submittedName>
        <fullName evidence="2">GNAT family N-acetyltransferase</fullName>
        <ecNumber evidence="2">2.3.1.-</ecNumber>
    </submittedName>
</protein>
<dbReference type="RefSeq" id="WP_413778386.1">
    <property type="nucleotide sequence ID" value="NZ_JAUOZS010000001.1"/>
</dbReference>
<keyword evidence="3" id="KW-1185">Reference proteome</keyword>
<evidence type="ECO:0000313" key="2">
    <source>
        <dbReference type="EMBL" id="MDT8899819.1"/>
    </source>
</evidence>
<sequence length="172" mass="19210">MNLASKYYRPKSPRGGCDLDRTITFAEPADEETLRTMFTAAGMDLAGEAEEHVVLRDGANILAGGRLYQADEDLFHLLVFAVAQGERGRGTGRRLMRELCERPWEYCRDAVEPTGGTFRITTMAKGESAAFYKRCDYRECEASLLPPPFDSQCEDCPDCEQCGPVAMVYSRT</sequence>
<keyword evidence="2" id="KW-0012">Acyltransferase</keyword>
<accession>A0ABU3NSL7</accession>
<dbReference type="SUPFAM" id="SSF55729">
    <property type="entry name" value="Acyl-CoA N-acyltransferases (Nat)"/>
    <property type="match status" value="1"/>
</dbReference>
<dbReference type="InterPro" id="IPR016181">
    <property type="entry name" value="Acyl_CoA_acyltransferase"/>
</dbReference>
<dbReference type="EMBL" id="JAUOZS010000001">
    <property type="protein sequence ID" value="MDT8899819.1"/>
    <property type="molecule type" value="Genomic_DNA"/>
</dbReference>
<keyword evidence="2" id="KW-0808">Transferase</keyword>
<dbReference type="GO" id="GO:0016746">
    <property type="term" value="F:acyltransferase activity"/>
    <property type="evidence" value="ECO:0007669"/>
    <property type="project" value="UniProtKB-KW"/>
</dbReference>
<reference evidence="2 3" key="1">
    <citation type="submission" date="2023-07" db="EMBL/GenBank/DDBJ databases">
        <title>The novel representative of Negativicutes class, Anaeroselena agilis gen. nov. sp. nov.</title>
        <authorList>
            <person name="Prokofeva M.I."/>
            <person name="Elcheninov A.G."/>
            <person name="Klyukina A."/>
            <person name="Kublanov I.V."/>
            <person name="Frolov E.N."/>
            <person name="Podosokorskaya O.A."/>
        </authorList>
    </citation>
    <scope>NUCLEOTIDE SEQUENCE [LARGE SCALE GENOMIC DNA]</scope>
    <source>
        <strain evidence="2 3">4137-cl</strain>
    </source>
</reference>
<dbReference type="EC" id="2.3.1.-" evidence="2"/>
<name>A0ABU3NSL7_9FIRM</name>
<dbReference type="InterPro" id="IPR000182">
    <property type="entry name" value="GNAT_dom"/>
</dbReference>
<organism evidence="2 3">
    <name type="scientific">Anaeroselena agilis</name>
    <dbReference type="NCBI Taxonomy" id="3063788"/>
    <lineage>
        <taxon>Bacteria</taxon>
        <taxon>Bacillati</taxon>
        <taxon>Bacillota</taxon>
        <taxon>Negativicutes</taxon>
        <taxon>Acetonemataceae</taxon>
        <taxon>Anaeroselena</taxon>
    </lineage>
</organism>
<dbReference type="PROSITE" id="PS51186">
    <property type="entry name" value="GNAT"/>
    <property type="match status" value="1"/>
</dbReference>
<dbReference type="Proteomes" id="UP001254848">
    <property type="component" value="Unassembled WGS sequence"/>
</dbReference>
<evidence type="ECO:0000313" key="3">
    <source>
        <dbReference type="Proteomes" id="UP001254848"/>
    </source>
</evidence>
<gene>
    <name evidence="2" type="ORF">Q4T40_00965</name>
</gene>
<dbReference type="Pfam" id="PF13508">
    <property type="entry name" value="Acetyltransf_7"/>
    <property type="match status" value="1"/>
</dbReference>
<dbReference type="Gene3D" id="3.40.630.30">
    <property type="match status" value="1"/>
</dbReference>
<feature type="domain" description="N-acetyltransferase" evidence="1">
    <location>
        <begin position="6"/>
        <end position="172"/>
    </location>
</feature>
<comment type="caution">
    <text evidence="2">The sequence shown here is derived from an EMBL/GenBank/DDBJ whole genome shotgun (WGS) entry which is preliminary data.</text>
</comment>
<evidence type="ECO:0000259" key="1">
    <source>
        <dbReference type="PROSITE" id="PS51186"/>
    </source>
</evidence>
<proteinExistence type="predicted"/>